<organism evidence="1 2">
    <name type="scientific">Cudoniella acicularis</name>
    <dbReference type="NCBI Taxonomy" id="354080"/>
    <lineage>
        <taxon>Eukaryota</taxon>
        <taxon>Fungi</taxon>
        <taxon>Dikarya</taxon>
        <taxon>Ascomycota</taxon>
        <taxon>Pezizomycotina</taxon>
        <taxon>Leotiomycetes</taxon>
        <taxon>Helotiales</taxon>
        <taxon>Tricladiaceae</taxon>
        <taxon>Cudoniella</taxon>
    </lineage>
</organism>
<proteinExistence type="predicted"/>
<sequence>MIELDIVYLHLNIISIQKSFNSRFGDLACYNDIPLIREEGASQRALANFKNYSSRKEPFGQPVEEAGAERLLIRTSALQQHFNNPTQSIALPNNPKYHSSQFINTTLGMQSSAELLQAAPDGAFPTAKRKSLTSTVALINQISEARHNTDIRQICDGPHIPVLLDVPGEIQNIIFELLDPVRY</sequence>
<keyword evidence="2" id="KW-1185">Reference proteome</keyword>
<name>A0A8H4R6K7_9HELO</name>
<protein>
    <submittedName>
        <fullName evidence="1">Uncharacterized protein</fullName>
    </submittedName>
</protein>
<comment type="caution">
    <text evidence="1">The sequence shown here is derived from an EMBL/GenBank/DDBJ whole genome shotgun (WGS) entry which is preliminary data.</text>
</comment>
<evidence type="ECO:0000313" key="2">
    <source>
        <dbReference type="Proteomes" id="UP000566819"/>
    </source>
</evidence>
<accession>A0A8H4R6K7</accession>
<dbReference type="EMBL" id="JAAMPI010001877">
    <property type="protein sequence ID" value="KAF4622657.1"/>
    <property type="molecule type" value="Genomic_DNA"/>
</dbReference>
<dbReference type="AlphaFoldDB" id="A0A8H4R6K7"/>
<evidence type="ECO:0000313" key="1">
    <source>
        <dbReference type="EMBL" id="KAF4622657.1"/>
    </source>
</evidence>
<gene>
    <name evidence="1" type="ORF">G7Y89_g14369</name>
</gene>
<dbReference type="Proteomes" id="UP000566819">
    <property type="component" value="Unassembled WGS sequence"/>
</dbReference>
<reference evidence="1 2" key="1">
    <citation type="submission" date="2020-03" db="EMBL/GenBank/DDBJ databases">
        <title>Draft Genome Sequence of Cudoniella acicularis.</title>
        <authorList>
            <person name="Buettner E."/>
            <person name="Kellner H."/>
        </authorList>
    </citation>
    <scope>NUCLEOTIDE SEQUENCE [LARGE SCALE GENOMIC DNA]</scope>
    <source>
        <strain evidence="1 2">DSM 108380</strain>
    </source>
</reference>